<keyword evidence="1" id="KW-0812">Transmembrane</keyword>
<dbReference type="InterPro" id="IPR006860">
    <property type="entry name" value="FecR"/>
</dbReference>
<dbReference type="EMBL" id="JBHUDG010000017">
    <property type="protein sequence ID" value="MFD1630481.1"/>
    <property type="molecule type" value="Genomic_DNA"/>
</dbReference>
<organism evidence="4 5">
    <name type="scientific">Pseudopedobacter beijingensis</name>
    <dbReference type="NCBI Taxonomy" id="1207056"/>
    <lineage>
        <taxon>Bacteria</taxon>
        <taxon>Pseudomonadati</taxon>
        <taxon>Bacteroidota</taxon>
        <taxon>Sphingobacteriia</taxon>
        <taxon>Sphingobacteriales</taxon>
        <taxon>Sphingobacteriaceae</taxon>
        <taxon>Pseudopedobacter</taxon>
    </lineage>
</organism>
<evidence type="ECO:0000256" key="1">
    <source>
        <dbReference type="SAM" id="Phobius"/>
    </source>
</evidence>
<proteinExistence type="predicted"/>
<dbReference type="Gene3D" id="2.60.120.1440">
    <property type="match status" value="1"/>
</dbReference>
<reference evidence="5" key="1">
    <citation type="journal article" date="2019" name="Int. J. Syst. Evol. Microbiol.">
        <title>The Global Catalogue of Microorganisms (GCM) 10K type strain sequencing project: providing services to taxonomists for standard genome sequencing and annotation.</title>
        <authorList>
            <consortium name="The Broad Institute Genomics Platform"/>
            <consortium name="The Broad Institute Genome Sequencing Center for Infectious Disease"/>
            <person name="Wu L."/>
            <person name="Ma J."/>
        </authorList>
    </citation>
    <scope>NUCLEOTIDE SEQUENCE [LARGE SCALE GENOMIC DNA]</scope>
    <source>
        <strain evidence="5">CCUG 53762</strain>
    </source>
</reference>
<comment type="caution">
    <text evidence="4">The sequence shown here is derived from an EMBL/GenBank/DDBJ whole genome shotgun (WGS) entry which is preliminary data.</text>
</comment>
<accession>A0ABW4ICL8</accession>
<name>A0ABW4ICL8_9SPHI</name>
<sequence length="412" mass="45891">MAQETNISKEHLQYLLDALTGNTISRGELEELTGYLHSLKNENLLDASLEQVWANISNGTDHEEINSNLLYENIISDSRFRKSDHQPQKVSVLWTSRILRYAASLILLSSLGIWFFLNKDKQKTTEPEEIVTSLKQDTIAPNQHAVLLTLADGSRIVLGKDSDGTLALQGDSRIEQEEGQIAYKDIGLGILGVKPLINTVTTPKGSDFKIVLPDGTKVWLNTLSTISYPVVFDGKERKVKIIGEAYFEVARNPYQPFIVEANGTEVRVLGTHFNVSAYSEENTVKTTLIEGAVKVTNKGQAALLKPGEQSIASLSKSNIEVNNIDVEEALAWKNGYFLFNNENIKTVMKSIARWYDITVEYEGNVGQKTFGGTIERFATIEQLLKSMEMTGAIHFKILPSEPGKERRVVVMP</sequence>
<dbReference type="InterPro" id="IPR032508">
    <property type="entry name" value="FecR_C"/>
</dbReference>
<evidence type="ECO:0000313" key="5">
    <source>
        <dbReference type="Proteomes" id="UP001597118"/>
    </source>
</evidence>
<dbReference type="Pfam" id="PF16344">
    <property type="entry name" value="FecR_C"/>
    <property type="match status" value="1"/>
</dbReference>
<evidence type="ECO:0000313" key="4">
    <source>
        <dbReference type="EMBL" id="MFD1630481.1"/>
    </source>
</evidence>
<evidence type="ECO:0000259" key="3">
    <source>
        <dbReference type="Pfam" id="PF16344"/>
    </source>
</evidence>
<keyword evidence="5" id="KW-1185">Reference proteome</keyword>
<keyword evidence="1" id="KW-1133">Transmembrane helix</keyword>
<dbReference type="InterPro" id="IPR012373">
    <property type="entry name" value="Ferrdict_sens_TM"/>
</dbReference>
<keyword evidence="1" id="KW-0472">Membrane</keyword>
<feature type="domain" description="FecR protein" evidence="2">
    <location>
        <begin position="199"/>
        <end position="294"/>
    </location>
</feature>
<feature type="domain" description="Protein FecR C-terminal" evidence="3">
    <location>
        <begin position="336"/>
        <end position="397"/>
    </location>
</feature>
<dbReference type="Pfam" id="PF04773">
    <property type="entry name" value="FecR"/>
    <property type="match status" value="1"/>
</dbReference>
<dbReference type="Gene3D" id="3.55.50.30">
    <property type="match status" value="1"/>
</dbReference>
<gene>
    <name evidence="4" type="ORF">ACFSAH_11370</name>
</gene>
<feature type="transmembrane region" description="Helical" evidence="1">
    <location>
        <begin position="98"/>
        <end position="117"/>
    </location>
</feature>
<dbReference type="Proteomes" id="UP001597118">
    <property type="component" value="Unassembled WGS sequence"/>
</dbReference>
<evidence type="ECO:0000259" key="2">
    <source>
        <dbReference type="Pfam" id="PF04773"/>
    </source>
</evidence>
<dbReference type="PANTHER" id="PTHR30273">
    <property type="entry name" value="PERIPLASMIC SIGNAL SENSOR AND SIGMA FACTOR ACTIVATOR FECR-RELATED"/>
    <property type="match status" value="1"/>
</dbReference>
<protein>
    <submittedName>
        <fullName evidence="4">FecR family protein</fullName>
    </submittedName>
</protein>
<dbReference type="RefSeq" id="WP_379662858.1">
    <property type="nucleotide sequence ID" value="NZ_JBHUDG010000017.1"/>
</dbReference>
<dbReference type="PANTHER" id="PTHR30273:SF2">
    <property type="entry name" value="PROTEIN FECR"/>
    <property type="match status" value="1"/>
</dbReference>